<dbReference type="Pfam" id="PF03175">
    <property type="entry name" value="DNA_pol_B_2"/>
    <property type="match status" value="1"/>
</dbReference>
<proteinExistence type="inferred from homology"/>
<feature type="domain" description="DNA-directed DNA polymerase family B mitochondria/virus" evidence="9">
    <location>
        <begin position="433"/>
        <end position="899"/>
    </location>
</feature>
<sequence>MRTMTTYRLRNIEEAQGKCIEILRQVASIKISVGFIFEWHSVQDDKKVITQESMPAVSLDEESIGTGEWDRTWSLLEEQVAAISERNTVVSGLTFVQILEVKLNWIAYQERSTRSIKEARGVVRNGQGDRVADSRMVAGEEAGSRVENSVGGPPFVHQLFHSYRYSRGESVSSIRRMGENLGRFISRFSLRDIATSVANLSNITKLCGSVHGISIFVYNRRANIIFRKEVENASFTCNMYWNGERMLVINNLARFMGIQKQIGIYCHKCNRVHVKGVACEMQKIELGLYEQPINKDGETVELNMYCDIEAMCPERGAQEACCFSLVAQNGANITIVEEMIKNSEQIESTEEASNELMRRLFVEVEQIIGKYFGWSGDGSTPITSYIDCTWCGQMRSCVQMRQVVVSRGEEAVLQQVCHSCYKSYKINRLYQPVIYFHNFSKYDICFVIRHLVREYRLGLAGKSTELVYNITCSEKKRRKQIGFRIRDSLHFVQGSVRIFAQQVSEQMWRSFDAAGPYYDLFMGSKGDFPYEWLQDRHQLFEQFPENHEPQRNKLSGQIVSLAALRTFCQEKQINSAGEYLQKYCTVDVLILLLYFDNYRRTMLAEYNVDISLFYSISAVSWYLAMRNEVACQIPTSSEDYLSIRDNIRGGVAQAIKRYVQVGEGECVKMLDVNALYSWCMTQALPTKHIASIQIADDDTTDWMQKMCSKEEGETWLCLVDLEYPARLHDVHMHFFLPLAPHHFNNRLCTTFLPKTKYLVLDKLLLFYVQQGLLVTRWHSIQRWSNRTIFKQFVEDNINARNTSHDPTIKNVRKVTNNALYGKTCENVFRYKQFVIDKFERQPNANGQINAQARNWLNFSLIDTEFVVAEIARDQVLLNKPIQLGFTILELAKLRIYEFWLRVCRVFNTDVELLYTDTDSLLLYFKHPDPFAILRTDPETAPFVDLPVSSTMQDLPPLKTTGLFSDELHGKRVKAYVGLRAKSYVVQFDDESEKRRTKGVRPSALHNNQPLNFELFYESLFSDTVVAVEEFSIHKKNYRVRVEGGPRKALSNYDAKHYYAEDIVMGFPWGYSGEEQHQQINENI</sequence>
<dbReference type="PANTHER" id="PTHR31511:SF12">
    <property type="entry name" value="RHO TERMINATION FACTOR N-TERMINAL DOMAIN-CONTAINING PROTEIN"/>
    <property type="match status" value="1"/>
</dbReference>
<dbReference type="InterPro" id="IPR043502">
    <property type="entry name" value="DNA/RNA_pol_sf"/>
</dbReference>
<evidence type="ECO:0000256" key="6">
    <source>
        <dbReference type="ARBA" id="ARBA00022932"/>
    </source>
</evidence>
<dbReference type="SUPFAM" id="SSF53098">
    <property type="entry name" value="Ribonuclease H-like"/>
    <property type="match status" value="1"/>
</dbReference>
<keyword evidence="4" id="KW-0548">Nucleotidyltransferase</keyword>
<keyword evidence="7" id="KW-0238">DNA-binding</keyword>
<keyword evidence="5" id="KW-0235">DNA replication</keyword>
<dbReference type="SUPFAM" id="SSF56672">
    <property type="entry name" value="DNA/RNA polymerases"/>
    <property type="match status" value="1"/>
</dbReference>
<keyword evidence="6" id="KW-0239">DNA-directed DNA polymerase</keyword>
<dbReference type="EMBL" id="KX648533">
    <property type="protein sequence ID" value="AQN78642.1"/>
    <property type="molecule type" value="Genomic_DNA"/>
</dbReference>
<evidence type="ECO:0000259" key="9">
    <source>
        <dbReference type="Pfam" id="PF03175"/>
    </source>
</evidence>
<dbReference type="GO" id="GO:0003677">
    <property type="term" value="F:DNA binding"/>
    <property type="evidence" value="ECO:0007669"/>
    <property type="project" value="UniProtKB-KW"/>
</dbReference>
<keyword evidence="3" id="KW-0808">Transferase</keyword>
<comment type="similarity">
    <text evidence="1">Belongs to the DNA polymerase type-B family.</text>
</comment>
<evidence type="ECO:0000256" key="8">
    <source>
        <dbReference type="ARBA" id="ARBA00049244"/>
    </source>
</evidence>
<dbReference type="InterPro" id="IPR036397">
    <property type="entry name" value="RNaseH_sf"/>
</dbReference>
<evidence type="ECO:0000256" key="1">
    <source>
        <dbReference type="ARBA" id="ARBA00005755"/>
    </source>
</evidence>
<evidence type="ECO:0000256" key="3">
    <source>
        <dbReference type="ARBA" id="ARBA00022679"/>
    </source>
</evidence>
<dbReference type="InterPro" id="IPR023211">
    <property type="entry name" value="DNA_pol_palm_dom_sf"/>
</dbReference>
<evidence type="ECO:0000313" key="10">
    <source>
        <dbReference type="EMBL" id="AQN78642.1"/>
    </source>
</evidence>
<dbReference type="GO" id="GO:0003887">
    <property type="term" value="F:DNA-directed DNA polymerase activity"/>
    <property type="evidence" value="ECO:0007669"/>
    <property type="project" value="UniProtKB-KW"/>
</dbReference>
<organism evidence="10">
    <name type="scientific">Vesanto virus</name>
    <dbReference type="NCBI Taxonomy" id="1955786"/>
    <lineage>
        <taxon>Viruses</taxon>
        <taxon>Monodnaviria</taxon>
        <taxon>Shotokuvirae</taxon>
        <taxon>Cossaviricota</taxon>
        <taxon>Mouviricetes</taxon>
        <taxon>Polivirales</taxon>
        <taxon>Bidnaviridae</taxon>
    </lineage>
</organism>
<dbReference type="EC" id="2.7.7.7" evidence="2"/>
<evidence type="ECO:0000256" key="2">
    <source>
        <dbReference type="ARBA" id="ARBA00012417"/>
    </source>
</evidence>
<protein>
    <recommendedName>
        <fullName evidence="2">DNA-directed DNA polymerase</fullName>
        <ecNumber evidence="2">2.7.7.7</ecNumber>
    </recommendedName>
</protein>
<evidence type="ECO:0000256" key="7">
    <source>
        <dbReference type="ARBA" id="ARBA00023125"/>
    </source>
</evidence>
<accession>A0A1S5VG72</accession>
<dbReference type="Gene3D" id="3.90.1600.10">
    <property type="entry name" value="Palm domain of DNA polymerase"/>
    <property type="match status" value="1"/>
</dbReference>
<dbReference type="InterPro" id="IPR012337">
    <property type="entry name" value="RNaseH-like_sf"/>
</dbReference>
<reference evidence="10" key="1">
    <citation type="submission" date="2016-08" db="EMBL/GenBank/DDBJ databases">
        <title>Three new Densoviruses from Drosophila.</title>
        <authorList>
            <consortium name="DrosEU Consortium"/>
            <person name="Obbard D.J."/>
            <person name="Staubach F."/>
            <person name="Kankare M."/>
        </authorList>
    </citation>
    <scope>NUCLEOTIDE SEQUENCE</scope>
    <source>
        <strain evidence="10">DrosEU38_Vesanto_2014</strain>
    </source>
</reference>
<dbReference type="PANTHER" id="PTHR31511">
    <property type="entry name" value="PROTEIN CBG23764"/>
    <property type="match status" value="1"/>
</dbReference>
<name>A0A1S5VG72_9VIRU</name>
<comment type="catalytic activity">
    <reaction evidence="8">
        <text>DNA(n) + a 2'-deoxyribonucleoside 5'-triphosphate = DNA(n+1) + diphosphate</text>
        <dbReference type="Rhea" id="RHEA:22508"/>
        <dbReference type="Rhea" id="RHEA-COMP:17339"/>
        <dbReference type="Rhea" id="RHEA-COMP:17340"/>
        <dbReference type="ChEBI" id="CHEBI:33019"/>
        <dbReference type="ChEBI" id="CHEBI:61560"/>
        <dbReference type="ChEBI" id="CHEBI:173112"/>
        <dbReference type="EC" id="2.7.7.7"/>
    </reaction>
</comment>
<evidence type="ECO:0000256" key="5">
    <source>
        <dbReference type="ARBA" id="ARBA00022705"/>
    </source>
</evidence>
<dbReference type="InterPro" id="IPR004868">
    <property type="entry name" value="DNA-dir_DNA_pol_B_mt/vir"/>
</dbReference>
<dbReference type="GO" id="GO:0000166">
    <property type="term" value="F:nucleotide binding"/>
    <property type="evidence" value="ECO:0007669"/>
    <property type="project" value="InterPro"/>
</dbReference>
<dbReference type="GO" id="GO:0006260">
    <property type="term" value="P:DNA replication"/>
    <property type="evidence" value="ECO:0007669"/>
    <property type="project" value="UniProtKB-KW"/>
</dbReference>
<evidence type="ECO:0000256" key="4">
    <source>
        <dbReference type="ARBA" id="ARBA00022695"/>
    </source>
</evidence>
<dbReference type="Gene3D" id="3.30.420.10">
    <property type="entry name" value="Ribonuclease H-like superfamily/Ribonuclease H"/>
    <property type="match status" value="1"/>
</dbReference>